<name>A0ABT6F8H1_9BACT</name>
<evidence type="ECO:0000256" key="1">
    <source>
        <dbReference type="SAM" id="SignalP"/>
    </source>
</evidence>
<evidence type="ECO:0000313" key="2">
    <source>
        <dbReference type="EMBL" id="MDG3003892.1"/>
    </source>
</evidence>
<sequence>MSRLRVFAFLTLATAVLAISGCHSGGRRSAVGGEPALSGLDAEDKAYLDAPAARQETVVDRHPLFAKPREYWENSGDNRIVKAAAATFVGVPVGFVGEVKQIFVGAPPTVVTAPTTHVTP</sequence>
<feature type="chain" id="PRO_5047256085" evidence="1">
    <location>
        <begin position="19"/>
        <end position="120"/>
    </location>
</feature>
<feature type="signal peptide" evidence="1">
    <location>
        <begin position="1"/>
        <end position="18"/>
    </location>
</feature>
<dbReference type="Proteomes" id="UP001216907">
    <property type="component" value="Unassembled WGS sequence"/>
</dbReference>
<comment type="caution">
    <text evidence="2">The sequence shown here is derived from an EMBL/GenBank/DDBJ whole genome shotgun (WGS) entry which is preliminary data.</text>
</comment>
<keyword evidence="1" id="KW-0732">Signal</keyword>
<dbReference type="PROSITE" id="PS51257">
    <property type="entry name" value="PROKAR_LIPOPROTEIN"/>
    <property type="match status" value="1"/>
</dbReference>
<keyword evidence="3" id="KW-1185">Reference proteome</keyword>
<organism evidence="2 3">
    <name type="scientific">Paludisphaera mucosa</name>
    <dbReference type="NCBI Taxonomy" id="3030827"/>
    <lineage>
        <taxon>Bacteria</taxon>
        <taxon>Pseudomonadati</taxon>
        <taxon>Planctomycetota</taxon>
        <taxon>Planctomycetia</taxon>
        <taxon>Isosphaerales</taxon>
        <taxon>Isosphaeraceae</taxon>
        <taxon>Paludisphaera</taxon>
    </lineage>
</organism>
<dbReference type="EMBL" id="JARRAG010000001">
    <property type="protein sequence ID" value="MDG3003892.1"/>
    <property type="molecule type" value="Genomic_DNA"/>
</dbReference>
<accession>A0ABT6F8H1</accession>
<gene>
    <name evidence="2" type="ORF">PZE19_08920</name>
</gene>
<proteinExistence type="predicted"/>
<reference evidence="2 3" key="1">
    <citation type="submission" date="2023-03" db="EMBL/GenBank/DDBJ databases">
        <title>Paludisphaera mucosa sp. nov. a novel planctomycete from northern fen.</title>
        <authorList>
            <person name="Ivanova A."/>
        </authorList>
    </citation>
    <scope>NUCLEOTIDE SEQUENCE [LARGE SCALE GENOMIC DNA]</scope>
    <source>
        <strain evidence="2 3">Pla2</strain>
    </source>
</reference>
<dbReference type="RefSeq" id="WP_277860237.1">
    <property type="nucleotide sequence ID" value="NZ_JARRAG010000001.1"/>
</dbReference>
<protein>
    <submittedName>
        <fullName evidence="2">Uncharacterized protein</fullName>
    </submittedName>
</protein>
<evidence type="ECO:0000313" key="3">
    <source>
        <dbReference type="Proteomes" id="UP001216907"/>
    </source>
</evidence>